<dbReference type="PANTHER" id="PTHR40633">
    <property type="entry name" value="MATRIX PROTEIN, PUTATIVE (AFU_ORTHOLOGUE AFUA_8G05410)-RELATED"/>
    <property type="match status" value="1"/>
</dbReference>
<protein>
    <recommendedName>
        <fullName evidence="3">Yeast cell wall synthesis Kre9/Knh1-like N-terminal domain-containing protein</fullName>
    </recommendedName>
</protein>
<proteinExistence type="predicted"/>
<dbReference type="AlphaFoldDB" id="A0AA39LA05"/>
<organism evidence="4 5">
    <name type="scientific">Sarocladium strictum</name>
    <name type="common">Black bundle disease fungus</name>
    <name type="synonym">Acremonium strictum</name>
    <dbReference type="NCBI Taxonomy" id="5046"/>
    <lineage>
        <taxon>Eukaryota</taxon>
        <taxon>Fungi</taxon>
        <taxon>Dikarya</taxon>
        <taxon>Ascomycota</taxon>
        <taxon>Pezizomycotina</taxon>
        <taxon>Sordariomycetes</taxon>
        <taxon>Hypocreomycetidae</taxon>
        <taxon>Hypocreales</taxon>
        <taxon>Sarocladiaceae</taxon>
        <taxon>Sarocladium</taxon>
    </lineage>
</organism>
<gene>
    <name evidence="4" type="ORF">NLU13_3128</name>
</gene>
<dbReference type="InterPro" id="IPR018466">
    <property type="entry name" value="Kre9/Knh1-like_N"/>
</dbReference>
<sequence length="238" mass="24712">MKFSLSMLAAFAATAFAQTADFDPITVPLKSQEVPAGKTFEIVWEAPAKYAAGTVSLHLIGGATQDTQVPLMDIAAGIPNSAEKYAWNVDASLGADKFYGLVIKYESNPAIFQYSNPFRITKAEGADAKKADTTTTISKSYGEKTVTLSSCETTSTTSIVTPPPVSTPTTTPVANITTTYVKPPTTIKTLPVATTTSIQVVPSAQPTTPTVPVTGAGVRVGASSVALVGAFVVAIFAL</sequence>
<keyword evidence="5" id="KW-1185">Reference proteome</keyword>
<feature type="chain" id="PRO_5041210986" description="Yeast cell wall synthesis Kre9/Knh1-like N-terminal domain-containing protein" evidence="2">
    <location>
        <begin position="18"/>
        <end position="238"/>
    </location>
</feature>
<evidence type="ECO:0000256" key="2">
    <source>
        <dbReference type="SAM" id="SignalP"/>
    </source>
</evidence>
<keyword evidence="1 2" id="KW-0732">Signal</keyword>
<dbReference type="EMBL" id="JAPDFR010000002">
    <property type="protein sequence ID" value="KAK0389553.1"/>
    <property type="molecule type" value="Genomic_DNA"/>
</dbReference>
<comment type="caution">
    <text evidence="4">The sequence shown here is derived from an EMBL/GenBank/DDBJ whole genome shotgun (WGS) entry which is preliminary data.</text>
</comment>
<dbReference type="Pfam" id="PF10342">
    <property type="entry name" value="Kre9_KNH"/>
    <property type="match status" value="1"/>
</dbReference>
<evidence type="ECO:0000313" key="5">
    <source>
        <dbReference type="Proteomes" id="UP001175261"/>
    </source>
</evidence>
<feature type="domain" description="Yeast cell wall synthesis Kre9/Knh1-like N-terminal" evidence="3">
    <location>
        <begin position="28"/>
        <end position="120"/>
    </location>
</feature>
<accession>A0AA39LA05</accession>
<evidence type="ECO:0000313" key="4">
    <source>
        <dbReference type="EMBL" id="KAK0389553.1"/>
    </source>
</evidence>
<feature type="signal peptide" evidence="2">
    <location>
        <begin position="1"/>
        <end position="17"/>
    </location>
</feature>
<evidence type="ECO:0000259" key="3">
    <source>
        <dbReference type="Pfam" id="PF10342"/>
    </source>
</evidence>
<dbReference type="InterPro" id="IPR052982">
    <property type="entry name" value="SRP1/TIP1-like"/>
</dbReference>
<evidence type="ECO:0000256" key="1">
    <source>
        <dbReference type="ARBA" id="ARBA00022729"/>
    </source>
</evidence>
<dbReference type="PANTHER" id="PTHR40633:SF1">
    <property type="entry name" value="GPI ANCHORED SERINE-THREONINE RICH PROTEIN (AFU_ORTHOLOGUE AFUA_1G03630)"/>
    <property type="match status" value="1"/>
</dbReference>
<reference evidence="4" key="1">
    <citation type="submission" date="2022-10" db="EMBL/GenBank/DDBJ databases">
        <title>Determination and structural analysis of whole genome sequence of Sarocladium strictum F4-1.</title>
        <authorList>
            <person name="Hu L."/>
            <person name="Jiang Y."/>
        </authorList>
    </citation>
    <scope>NUCLEOTIDE SEQUENCE</scope>
    <source>
        <strain evidence="4">F4-1</strain>
    </source>
</reference>
<dbReference type="Proteomes" id="UP001175261">
    <property type="component" value="Unassembled WGS sequence"/>
</dbReference>
<name>A0AA39LA05_SARSR</name>